<reference evidence="1" key="1">
    <citation type="submission" date="2016-10" db="EMBL/GenBank/DDBJ databases">
        <authorList>
            <person name="de Groot N.N."/>
        </authorList>
    </citation>
    <scope>NUCLEOTIDE SEQUENCE</scope>
</reference>
<dbReference type="Pfam" id="PF04338">
    <property type="entry name" value="DUF481"/>
    <property type="match status" value="1"/>
</dbReference>
<organism evidence="1">
    <name type="scientific">hydrothermal vent metagenome</name>
    <dbReference type="NCBI Taxonomy" id="652676"/>
    <lineage>
        <taxon>unclassified sequences</taxon>
        <taxon>metagenomes</taxon>
        <taxon>ecological metagenomes</taxon>
    </lineage>
</organism>
<name>A0A1W1D551_9ZZZZ</name>
<dbReference type="AlphaFoldDB" id="A0A1W1D551"/>
<dbReference type="InterPro" id="IPR007433">
    <property type="entry name" value="DUF481"/>
</dbReference>
<proteinExistence type="predicted"/>
<sequence>MKKIAISMLASSILLMAADTAVNEDYKTHVELGYVTTSGNTDTDTFNLGSSVTKNWGKHAFKFTLDAQYAKSGSTEIKNKYTAELTYN</sequence>
<gene>
    <name evidence="1" type="ORF">MNB_SM-3-1035</name>
</gene>
<protein>
    <submittedName>
        <fullName evidence="1">Uncharacterized protein</fullName>
    </submittedName>
</protein>
<dbReference type="EMBL" id="FPHP01000044">
    <property type="protein sequence ID" value="SFV75620.1"/>
    <property type="molecule type" value="Genomic_DNA"/>
</dbReference>
<accession>A0A1W1D551</accession>
<evidence type="ECO:0000313" key="1">
    <source>
        <dbReference type="EMBL" id="SFV75620.1"/>
    </source>
</evidence>